<evidence type="ECO:0000313" key="4">
    <source>
        <dbReference type="Proteomes" id="UP000675747"/>
    </source>
</evidence>
<comment type="caution">
    <text evidence="2">The sequence shown here is derived from an EMBL/GenBank/DDBJ whole genome shotgun (WGS) entry which is preliminary data.</text>
</comment>
<organism evidence="2">
    <name type="scientific">Coralloluteibacterium stylophorae</name>
    <dbReference type="NCBI Taxonomy" id="1776034"/>
    <lineage>
        <taxon>Bacteria</taxon>
        <taxon>Pseudomonadati</taxon>
        <taxon>Pseudomonadota</taxon>
        <taxon>Gammaproteobacteria</taxon>
        <taxon>Lysobacterales</taxon>
        <taxon>Lysobacteraceae</taxon>
        <taxon>Coralloluteibacterium</taxon>
    </lineage>
</organism>
<keyword evidence="4" id="KW-1185">Reference proteome</keyword>
<protein>
    <submittedName>
        <fullName evidence="2">Uncharacterized protein</fullName>
    </submittedName>
</protein>
<gene>
    <name evidence="3" type="ORF">KB893_000415</name>
    <name evidence="2" type="ORF">KB893_10960</name>
</gene>
<dbReference type="Proteomes" id="UP000675747">
    <property type="component" value="Unassembled WGS sequence"/>
</dbReference>
<name>A0A8J8AY41_9GAMM</name>
<evidence type="ECO:0000313" key="2">
    <source>
        <dbReference type="EMBL" id="MBR0563032.1"/>
    </source>
</evidence>
<dbReference type="EMBL" id="JAGQFT010000093">
    <property type="protein sequence ID" value="MBR0563032.1"/>
    <property type="molecule type" value="Genomic_DNA"/>
</dbReference>
<accession>A0A8J8AY41</accession>
<evidence type="ECO:0000256" key="1">
    <source>
        <dbReference type="SAM" id="MobiDB-lite"/>
    </source>
</evidence>
<feature type="region of interest" description="Disordered" evidence="1">
    <location>
        <begin position="1"/>
        <end position="59"/>
    </location>
</feature>
<feature type="compositionally biased region" description="Basic and acidic residues" evidence="1">
    <location>
        <begin position="50"/>
        <end position="59"/>
    </location>
</feature>
<proteinExistence type="predicted"/>
<reference evidence="3 4" key="1">
    <citation type="journal article" date="2021" name="Microbiol. Resour. Announc.">
        <title>Draft Genome Sequence of Coralloluteibacterium stylophorae LMG 29479T.</title>
        <authorList>
            <person name="Karlyshev A.V."/>
            <person name="Kudryashova E.B."/>
            <person name="Ariskina E.V."/>
            <person name="Conroy A.P."/>
            <person name="Abidueva E.Y."/>
        </authorList>
    </citation>
    <scope>NUCLEOTIDE SEQUENCE [LARGE SCALE GENOMIC DNA]</scope>
    <source>
        <strain evidence="3 4">LMG 29479</strain>
    </source>
</reference>
<sequence length="59" mass="6243">MNKPPAPGISTDHRKDQNPGYAEEEAGTRDEAQQPAPKPAKNFENPEGGVGDKKPESGA</sequence>
<dbReference type="AlphaFoldDB" id="A0A8J8AY41"/>
<dbReference type="RefSeq" id="WP_211926954.1">
    <property type="nucleotide sequence ID" value="NZ_JAGQFT020000001.1"/>
</dbReference>
<reference evidence="2" key="2">
    <citation type="submission" date="2021-04" db="EMBL/GenBank/DDBJ databases">
        <authorList>
            <person name="Karlyshev A.V."/>
        </authorList>
    </citation>
    <scope>NUCLEOTIDE SEQUENCE</scope>
    <source>
        <strain evidence="2">LMG 29479</strain>
    </source>
</reference>
<dbReference type="EMBL" id="JAGQFT020000001">
    <property type="protein sequence ID" value="MBS7455599.1"/>
    <property type="molecule type" value="Genomic_DNA"/>
</dbReference>
<evidence type="ECO:0000313" key="3">
    <source>
        <dbReference type="EMBL" id="MBS7455599.1"/>
    </source>
</evidence>